<dbReference type="RefSeq" id="XP_009780761.1">
    <property type="nucleotide sequence ID" value="XM_009782459.1"/>
</dbReference>
<dbReference type="SUPFAM" id="SSF56219">
    <property type="entry name" value="DNase I-like"/>
    <property type="match status" value="1"/>
</dbReference>
<reference evidence="3" key="2">
    <citation type="submission" date="2025-08" db="UniProtKB">
        <authorList>
            <consortium name="RefSeq"/>
        </authorList>
    </citation>
    <scope>IDENTIFICATION</scope>
    <source>
        <tissue evidence="3">Leaf</tissue>
    </source>
</reference>
<gene>
    <name evidence="3" type="primary">LOC104229759</name>
</gene>
<dbReference type="InterPro" id="IPR005135">
    <property type="entry name" value="Endo/exonuclease/phosphatase"/>
</dbReference>
<dbReference type="Pfam" id="PF03372">
    <property type="entry name" value="Exo_endo_phos"/>
    <property type="match status" value="1"/>
</dbReference>
<organism evidence="2 3">
    <name type="scientific">Nicotiana sylvestris</name>
    <name type="common">Wood tobacco</name>
    <name type="synonym">South American tobacco</name>
    <dbReference type="NCBI Taxonomy" id="4096"/>
    <lineage>
        <taxon>Eukaryota</taxon>
        <taxon>Viridiplantae</taxon>
        <taxon>Streptophyta</taxon>
        <taxon>Embryophyta</taxon>
        <taxon>Tracheophyta</taxon>
        <taxon>Spermatophyta</taxon>
        <taxon>Magnoliopsida</taxon>
        <taxon>eudicotyledons</taxon>
        <taxon>Gunneridae</taxon>
        <taxon>Pentapetalae</taxon>
        <taxon>asterids</taxon>
        <taxon>lamiids</taxon>
        <taxon>Solanales</taxon>
        <taxon>Solanaceae</taxon>
        <taxon>Nicotianoideae</taxon>
        <taxon>Nicotianeae</taxon>
        <taxon>Nicotiana</taxon>
    </lineage>
</organism>
<sequence>MAARWPTRRRNFAGKVSSDSYSTAGDFHWGLVAGQFLLLCVGSCPRGGRVARWGLRQGSGAGTEHIGGKGSKGAYRLRIGSWNIGTLTGKSIELAKILQKRKVSIACVQETRWAGSKAGNADGYKLWYSGGVKGKNGAGILVDKDLRELVVEVRRVSDRLMTIKLVIGGSTLRGIPPTEKLFIGGDFNGHIGSSVDGYGEVHGGFDIGVRNGGGTSLLDFARTFELVIVNSIYPKKEEHLITFRSMVAKTQIDYLLLGRCDKGLCEDCKVIPSENLTTQCRLLVMDVGILIKRKKRFVRGQSRIR</sequence>
<accession>A0A1U7WTX9</accession>
<dbReference type="Gene3D" id="3.60.10.10">
    <property type="entry name" value="Endonuclease/exonuclease/phosphatase"/>
    <property type="match status" value="2"/>
</dbReference>
<reference evidence="2" key="1">
    <citation type="journal article" date="2013" name="Genome Biol.">
        <title>Reference genomes and transcriptomes of Nicotiana sylvestris and Nicotiana tomentosiformis.</title>
        <authorList>
            <person name="Sierro N."/>
            <person name="Battey J.N."/>
            <person name="Ouadi S."/>
            <person name="Bovet L."/>
            <person name="Goepfert S."/>
            <person name="Bakaher N."/>
            <person name="Peitsch M.C."/>
            <person name="Ivanov N.V."/>
        </authorList>
    </citation>
    <scope>NUCLEOTIDE SEQUENCE [LARGE SCALE GENOMIC DNA]</scope>
</reference>
<dbReference type="STRING" id="4096.A0A1U7WTX9"/>
<feature type="domain" description="Endonuclease/exonuclease/phosphatase" evidence="1">
    <location>
        <begin position="80"/>
        <end position="190"/>
    </location>
</feature>
<dbReference type="GO" id="GO:0003824">
    <property type="term" value="F:catalytic activity"/>
    <property type="evidence" value="ECO:0007669"/>
    <property type="project" value="InterPro"/>
</dbReference>
<dbReference type="InterPro" id="IPR036691">
    <property type="entry name" value="Endo/exonu/phosph_ase_sf"/>
</dbReference>
<evidence type="ECO:0000259" key="1">
    <source>
        <dbReference type="Pfam" id="PF03372"/>
    </source>
</evidence>
<dbReference type="Proteomes" id="UP000189701">
    <property type="component" value="Unplaced"/>
</dbReference>
<name>A0A1U7WTX9_NICSY</name>
<evidence type="ECO:0000313" key="2">
    <source>
        <dbReference type="Proteomes" id="UP000189701"/>
    </source>
</evidence>
<dbReference type="PANTHER" id="PTHR23227:SF67">
    <property type="entry name" value="CRANIOFACIAL DEVELOPMENT PROTEIN 2-LIKE"/>
    <property type="match status" value="1"/>
</dbReference>
<protein>
    <submittedName>
        <fullName evidence="3">Uncharacterized protein LOC104229759</fullName>
    </submittedName>
</protein>
<dbReference type="AlphaFoldDB" id="A0A1U7WTX9"/>
<proteinExistence type="predicted"/>
<evidence type="ECO:0000313" key="3">
    <source>
        <dbReference type="RefSeq" id="XP_009780761.1"/>
    </source>
</evidence>
<keyword evidence="2" id="KW-1185">Reference proteome</keyword>
<dbReference type="InterPro" id="IPR027124">
    <property type="entry name" value="Swc5/CFDP1/2"/>
</dbReference>
<dbReference type="PANTHER" id="PTHR23227">
    <property type="entry name" value="BUCENTAUR RELATED"/>
    <property type="match status" value="1"/>
</dbReference>